<feature type="transmembrane region" description="Helical" evidence="6">
    <location>
        <begin position="182"/>
        <end position="201"/>
    </location>
</feature>
<dbReference type="Pfam" id="PF07690">
    <property type="entry name" value="MFS_1"/>
    <property type="match status" value="1"/>
</dbReference>
<sequence>MNKSESTQIQNENGTFSKKSLLFFYANTGVTLLAGNMLNYSLIIYSLDIIGSQTFAGSIFFTNVLPTILFSFFVGAILDRYSRLKILYLFQTNYILSALIMGILIGTGRMNYDLRWILILLAAYNGLALTFMIPGRLTLLGNLVDAKDTGKATMMLNILIIVGFGLAPMIVGLIKQKQDWDILFYTIAALYLFGYLFLILVRIRETVSVEKETIWEGLKTGLLFLKSEKVSVELLILTAFAIFMVGPMQVVLPQFAKNILLLNEQGRGLYMGTLGLGLFIGGIGARLLHDRFHRGYVMLGATFLTGIIALAISNSQNAFLSAALLLTTGILGGLLSALIPSTLQLITPDGVRGRVMSFYSLIFQTTPALAGLLTGKLADLYGQPWSIGFSGILILISAIFCSISFTKLRDLP</sequence>
<dbReference type="PROSITE" id="PS50850">
    <property type="entry name" value="MFS"/>
    <property type="match status" value="1"/>
</dbReference>
<keyword evidence="4 6" id="KW-1133">Transmembrane helix</keyword>
<evidence type="ECO:0000313" key="9">
    <source>
        <dbReference type="Proteomes" id="UP000297613"/>
    </source>
</evidence>
<dbReference type="InterPro" id="IPR020846">
    <property type="entry name" value="MFS_dom"/>
</dbReference>
<feature type="transmembrane region" description="Helical" evidence="6">
    <location>
        <begin position="154"/>
        <end position="176"/>
    </location>
</feature>
<feature type="transmembrane region" description="Helical" evidence="6">
    <location>
        <begin position="114"/>
        <end position="133"/>
    </location>
</feature>
<evidence type="ECO:0000256" key="2">
    <source>
        <dbReference type="ARBA" id="ARBA00022475"/>
    </source>
</evidence>
<dbReference type="PANTHER" id="PTHR23513">
    <property type="entry name" value="INTEGRAL MEMBRANE EFFLUX PROTEIN-RELATED"/>
    <property type="match status" value="1"/>
</dbReference>
<evidence type="ECO:0000259" key="7">
    <source>
        <dbReference type="PROSITE" id="PS50850"/>
    </source>
</evidence>
<dbReference type="PANTHER" id="PTHR23513:SF6">
    <property type="entry name" value="MAJOR FACILITATOR SUPERFAMILY ASSOCIATED DOMAIN-CONTAINING PROTEIN"/>
    <property type="match status" value="1"/>
</dbReference>
<dbReference type="GO" id="GO:0005886">
    <property type="term" value="C:plasma membrane"/>
    <property type="evidence" value="ECO:0007669"/>
    <property type="project" value="UniProtKB-SubCell"/>
</dbReference>
<comment type="caution">
    <text evidence="8">The sequence shown here is derived from an EMBL/GenBank/DDBJ whole genome shotgun (WGS) entry which is preliminary data.</text>
</comment>
<reference evidence="8 9" key="1">
    <citation type="journal article" date="2019" name="PLoS Negl. Trop. Dis.">
        <title>Revisiting the worldwide diversity of Leptospira species in the environment.</title>
        <authorList>
            <person name="Vincent A.T."/>
            <person name="Schiettekatte O."/>
            <person name="Bourhy P."/>
            <person name="Veyrier F.J."/>
            <person name="Picardeau M."/>
        </authorList>
    </citation>
    <scope>NUCLEOTIDE SEQUENCE [LARGE SCALE GENOMIC DNA]</scope>
    <source>
        <strain evidence="8 9">201702445</strain>
    </source>
</reference>
<dbReference type="EMBL" id="RQGM01000024">
    <property type="protein sequence ID" value="TGL85908.1"/>
    <property type="molecule type" value="Genomic_DNA"/>
</dbReference>
<evidence type="ECO:0000256" key="1">
    <source>
        <dbReference type="ARBA" id="ARBA00004651"/>
    </source>
</evidence>
<feature type="transmembrane region" description="Helical" evidence="6">
    <location>
        <begin position="234"/>
        <end position="256"/>
    </location>
</feature>
<dbReference type="Proteomes" id="UP000297613">
    <property type="component" value="Unassembled WGS sequence"/>
</dbReference>
<dbReference type="RefSeq" id="WP_135574204.1">
    <property type="nucleotide sequence ID" value="NZ_RQGK01000027.1"/>
</dbReference>
<evidence type="ECO:0000256" key="6">
    <source>
        <dbReference type="SAM" id="Phobius"/>
    </source>
</evidence>
<keyword evidence="3 6" id="KW-0812">Transmembrane</keyword>
<dbReference type="AlphaFoldDB" id="A0A6N4QHY6"/>
<dbReference type="GO" id="GO:0022857">
    <property type="term" value="F:transmembrane transporter activity"/>
    <property type="evidence" value="ECO:0007669"/>
    <property type="project" value="InterPro"/>
</dbReference>
<name>A0A6N4QHY6_9LEPT</name>
<feature type="domain" description="Major facilitator superfamily (MFS) profile" evidence="7">
    <location>
        <begin position="15"/>
        <end position="409"/>
    </location>
</feature>
<feature type="transmembrane region" description="Helical" evidence="6">
    <location>
        <begin position="355"/>
        <end position="373"/>
    </location>
</feature>
<comment type="subcellular location">
    <subcellularLocation>
        <location evidence="1">Cell membrane</location>
        <topology evidence="1">Multi-pass membrane protein</topology>
    </subcellularLocation>
</comment>
<gene>
    <name evidence="8" type="ORF">EHQ83_06630</name>
</gene>
<dbReference type="CDD" id="cd06173">
    <property type="entry name" value="MFS_MefA_like"/>
    <property type="match status" value="1"/>
</dbReference>
<dbReference type="InterPro" id="IPR036259">
    <property type="entry name" value="MFS_trans_sf"/>
</dbReference>
<protein>
    <submittedName>
        <fullName evidence="8">MFS transporter</fullName>
    </submittedName>
</protein>
<feature type="transmembrane region" description="Helical" evidence="6">
    <location>
        <begin position="21"/>
        <end position="43"/>
    </location>
</feature>
<feature type="transmembrane region" description="Helical" evidence="6">
    <location>
        <begin position="86"/>
        <end position="108"/>
    </location>
</feature>
<feature type="transmembrane region" description="Helical" evidence="6">
    <location>
        <begin position="385"/>
        <end position="406"/>
    </location>
</feature>
<accession>A0A6N4QHY6</accession>
<evidence type="ECO:0000256" key="5">
    <source>
        <dbReference type="ARBA" id="ARBA00023136"/>
    </source>
</evidence>
<dbReference type="Gene3D" id="1.20.1250.20">
    <property type="entry name" value="MFS general substrate transporter like domains"/>
    <property type="match status" value="1"/>
</dbReference>
<organism evidence="8 9">
    <name type="scientific">Leptospira yasudae</name>
    <dbReference type="NCBI Taxonomy" id="2202201"/>
    <lineage>
        <taxon>Bacteria</taxon>
        <taxon>Pseudomonadati</taxon>
        <taxon>Spirochaetota</taxon>
        <taxon>Spirochaetia</taxon>
        <taxon>Leptospirales</taxon>
        <taxon>Leptospiraceae</taxon>
        <taxon>Leptospira</taxon>
    </lineage>
</organism>
<feature type="transmembrane region" description="Helical" evidence="6">
    <location>
        <begin position="268"/>
        <end position="288"/>
    </location>
</feature>
<feature type="transmembrane region" description="Helical" evidence="6">
    <location>
        <begin position="295"/>
        <end position="312"/>
    </location>
</feature>
<proteinExistence type="predicted"/>
<evidence type="ECO:0000256" key="3">
    <source>
        <dbReference type="ARBA" id="ARBA00022692"/>
    </source>
</evidence>
<evidence type="ECO:0000313" key="8">
    <source>
        <dbReference type="EMBL" id="TGL85908.1"/>
    </source>
</evidence>
<keyword evidence="5 6" id="KW-0472">Membrane</keyword>
<feature type="transmembrane region" description="Helical" evidence="6">
    <location>
        <begin position="55"/>
        <end position="74"/>
    </location>
</feature>
<keyword evidence="2" id="KW-1003">Cell membrane</keyword>
<evidence type="ECO:0000256" key="4">
    <source>
        <dbReference type="ARBA" id="ARBA00022989"/>
    </source>
</evidence>
<dbReference type="InterPro" id="IPR011701">
    <property type="entry name" value="MFS"/>
</dbReference>
<dbReference type="SUPFAM" id="SSF103473">
    <property type="entry name" value="MFS general substrate transporter"/>
    <property type="match status" value="1"/>
</dbReference>
<feature type="transmembrane region" description="Helical" evidence="6">
    <location>
        <begin position="318"/>
        <end position="343"/>
    </location>
</feature>